<evidence type="ECO:0000256" key="2">
    <source>
        <dbReference type="SAM" id="SignalP"/>
    </source>
</evidence>
<dbReference type="RefSeq" id="WP_141872249.1">
    <property type="nucleotide sequence ID" value="NZ_VFOX01000001.1"/>
</dbReference>
<dbReference type="EMBL" id="VFOX01000001">
    <property type="protein sequence ID" value="TQL86392.1"/>
    <property type="molecule type" value="Genomic_DNA"/>
</dbReference>
<organism evidence="3 4">
    <name type="scientific">Microbacterium saperdae</name>
    <dbReference type="NCBI Taxonomy" id="69368"/>
    <lineage>
        <taxon>Bacteria</taxon>
        <taxon>Bacillati</taxon>
        <taxon>Actinomycetota</taxon>
        <taxon>Actinomycetes</taxon>
        <taxon>Micrococcales</taxon>
        <taxon>Microbacteriaceae</taxon>
        <taxon>Microbacterium</taxon>
    </lineage>
</organism>
<gene>
    <name evidence="3" type="ORF">FB560_2050</name>
</gene>
<evidence type="ECO:0000313" key="4">
    <source>
        <dbReference type="Proteomes" id="UP000317209"/>
    </source>
</evidence>
<feature type="signal peptide" evidence="2">
    <location>
        <begin position="1"/>
        <end position="23"/>
    </location>
</feature>
<dbReference type="AlphaFoldDB" id="A0A543BNJ5"/>
<feature type="chain" id="PRO_5038590050" evidence="2">
    <location>
        <begin position="24"/>
        <end position="189"/>
    </location>
</feature>
<evidence type="ECO:0000256" key="1">
    <source>
        <dbReference type="SAM" id="MobiDB-lite"/>
    </source>
</evidence>
<dbReference type="PROSITE" id="PS51257">
    <property type="entry name" value="PROKAR_LIPOPROTEIN"/>
    <property type="match status" value="1"/>
</dbReference>
<accession>A0A543BNJ5</accession>
<feature type="region of interest" description="Disordered" evidence="1">
    <location>
        <begin position="27"/>
        <end position="55"/>
    </location>
</feature>
<protein>
    <submittedName>
        <fullName evidence="3">Uncharacterized protein</fullName>
    </submittedName>
</protein>
<evidence type="ECO:0000313" key="3">
    <source>
        <dbReference type="EMBL" id="TQL86392.1"/>
    </source>
</evidence>
<dbReference type="OrthoDB" id="5082740at2"/>
<reference evidence="3 4" key="1">
    <citation type="submission" date="2019-06" db="EMBL/GenBank/DDBJ databases">
        <title>Sequencing the genomes of 1000 actinobacteria strains.</title>
        <authorList>
            <person name="Klenk H.-P."/>
        </authorList>
    </citation>
    <scope>NUCLEOTIDE SEQUENCE [LARGE SCALE GENOMIC DNA]</scope>
    <source>
        <strain evidence="3 4">DSM 20169</strain>
    </source>
</reference>
<proteinExistence type="predicted"/>
<keyword evidence="2" id="KW-0732">Signal</keyword>
<keyword evidence="4" id="KW-1185">Reference proteome</keyword>
<feature type="compositionally biased region" description="Low complexity" evidence="1">
    <location>
        <begin position="27"/>
        <end position="47"/>
    </location>
</feature>
<comment type="caution">
    <text evidence="3">The sequence shown here is derived from an EMBL/GenBank/DDBJ whole genome shotgun (WGS) entry which is preliminary data.</text>
</comment>
<dbReference type="Proteomes" id="UP000317209">
    <property type="component" value="Unassembled WGS sequence"/>
</dbReference>
<sequence length="189" mass="19676">MIPRITSATAGAFLLLAALTGCAGPAAPAPSPTAEAASPTPRATTEPIDTPATEEPAAEISCESMISAGTVEALTAAGWTAKPKEFVIGDVTLTEGLLCFWADYAVGSDHGQLYGWSAITPEDAASAQTALLASGWTREDGPEGTYITEDPQYSMGTDEDGYGMTYLFHDGWVKLADTRQGLVLIEWAG</sequence>
<name>A0A543BNJ5_9MICO</name>